<dbReference type="SUPFAM" id="SSF52833">
    <property type="entry name" value="Thioredoxin-like"/>
    <property type="match status" value="2"/>
</dbReference>
<keyword evidence="5 8" id="KW-0472">Membrane</keyword>
<evidence type="ECO:0000256" key="8">
    <source>
        <dbReference type="SAM" id="Phobius"/>
    </source>
</evidence>
<evidence type="ECO:0000256" key="7">
    <source>
        <dbReference type="SAM" id="MobiDB-lite"/>
    </source>
</evidence>
<proteinExistence type="predicted"/>
<feature type="chain" id="PRO_5016745758" evidence="9">
    <location>
        <begin position="22"/>
        <end position="767"/>
    </location>
</feature>
<dbReference type="Pfam" id="PF11412">
    <property type="entry name" value="DsbD_N"/>
    <property type="match status" value="1"/>
</dbReference>
<evidence type="ECO:0000259" key="11">
    <source>
        <dbReference type="Pfam" id="PF11412"/>
    </source>
</evidence>
<dbReference type="GO" id="GO:0017004">
    <property type="term" value="P:cytochrome complex assembly"/>
    <property type="evidence" value="ECO:0007669"/>
    <property type="project" value="UniProtKB-KW"/>
</dbReference>
<dbReference type="Pfam" id="PF13899">
    <property type="entry name" value="Thioredoxin_7"/>
    <property type="match status" value="2"/>
</dbReference>
<feature type="transmembrane region" description="Helical" evidence="8">
    <location>
        <begin position="312"/>
        <end position="334"/>
    </location>
</feature>
<dbReference type="GO" id="GO:0045454">
    <property type="term" value="P:cell redox homeostasis"/>
    <property type="evidence" value="ECO:0007669"/>
    <property type="project" value="TreeGrafter"/>
</dbReference>
<keyword evidence="3" id="KW-0201">Cytochrome c-type biogenesis</keyword>
<name>A0A366HWQ1_9BACT</name>
<evidence type="ECO:0000313" key="13">
    <source>
        <dbReference type="Proteomes" id="UP000253426"/>
    </source>
</evidence>
<evidence type="ECO:0000256" key="5">
    <source>
        <dbReference type="ARBA" id="ARBA00023136"/>
    </source>
</evidence>
<feature type="signal peptide" evidence="9">
    <location>
        <begin position="1"/>
        <end position="21"/>
    </location>
</feature>
<gene>
    <name evidence="12" type="ORF">DES53_101715</name>
</gene>
<evidence type="ECO:0000259" key="10">
    <source>
        <dbReference type="Pfam" id="PF02683"/>
    </source>
</evidence>
<dbReference type="Gene3D" id="3.40.30.10">
    <property type="entry name" value="Glutaredoxin"/>
    <property type="match status" value="2"/>
</dbReference>
<dbReference type="Pfam" id="PF02683">
    <property type="entry name" value="DsbD_TM"/>
    <property type="match status" value="1"/>
</dbReference>
<dbReference type="OrthoDB" id="9811036at2"/>
<feature type="transmembrane region" description="Helical" evidence="8">
    <location>
        <begin position="389"/>
        <end position="409"/>
    </location>
</feature>
<reference evidence="12 13" key="1">
    <citation type="submission" date="2018-06" db="EMBL/GenBank/DDBJ databases">
        <title>Genomic Encyclopedia of Type Strains, Phase IV (KMG-IV): sequencing the most valuable type-strain genomes for metagenomic binning, comparative biology and taxonomic classification.</title>
        <authorList>
            <person name="Goeker M."/>
        </authorList>
    </citation>
    <scope>NUCLEOTIDE SEQUENCE [LARGE SCALE GENOMIC DNA]</scope>
    <source>
        <strain evidence="12 13">DSM 25532</strain>
    </source>
</reference>
<feature type="transmembrane region" description="Helical" evidence="8">
    <location>
        <begin position="274"/>
        <end position="292"/>
    </location>
</feature>
<evidence type="ECO:0000256" key="3">
    <source>
        <dbReference type="ARBA" id="ARBA00022748"/>
    </source>
</evidence>
<dbReference type="InterPro" id="IPR017937">
    <property type="entry name" value="Thioredoxin_CS"/>
</dbReference>
<dbReference type="GO" id="GO:0016020">
    <property type="term" value="C:membrane"/>
    <property type="evidence" value="ECO:0007669"/>
    <property type="project" value="UniProtKB-SubCell"/>
</dbReference>
<dbReference type="InterPro" id="IPR003834">
    <property type="entry name" value="Cyt_c_assmbl_TM_dom"/>
</dbReference>
<organism evidence="12 13">
    <name type="scientific">Roseimicrobium gellanilyticum</name>
    <dbReference type="NCBI Taxonomy" id="748857"/>
    <lineage>
        <taxon>Bacteria</taxon>
        <taxon>Pseudomonadati</taxon>
        <taxon>Verrucomicrobiota</taxon>
        <taxon>Verrucomicrobiia</taxon>
        <taxon>Verrucomicrobiales</taxon>
        <taxon>Verrucomicrobiaceae</taxon>
        <taxon>Roseimicrobium</taxon>
    </lineage>
</organism>
<feature type="transmembrane region" description="Helical" evidence="8">
    <location>
        <begin position="232"/>
        <end position="254"/>
    </location>
</feature>
<evidence type="ECO:0000256" key="4">
    <source>
        <dbReference type="ARBA" id="ARBA00022989"/>
    </source>
</evidence>
<feature type="transmembrane region" description="Helical" evidence="8">
    <location>
        <begin position="487"/>
        <end position="503"/>
    </location>
</feature>
<comment type="subcellular location">
    <subcellularLocation>
        <location evidence="1">Membrane</location>
        <topology evidence="1">Multi-pass membrane protein</topology>
    </subcellularLocation>
</comment>
<accession>A0A366HWQ1</accession>
<dbReference type="PANTHER" id="PTHR32234:SF3">
    <property type="entry name" value="SUPPRESSION OF COPPER SENSITIVITY PROTEIN"/>
    <property type="match status" value="1"/>
</dbReference>
<keyword evidence="13" id="KW-1185">Reference proteome</keyword>
<feature type="domain" description="Cytochrome C biogenesis protein transmembrane" evidence="10">
    <location>
        <begin position="232"/>
        <end position="441"/>
    </location>
</feature>
<feature type="transmembrane region" description="Helical" evidence="8">
    <location>
        <begin position="355"/>
        <end position="383"/>
    </location>
</feature>
<dbReference type="InterPro" id="IPR028250">
    <property type="entry name" value="DsbDN"/>
</dbReference>
<feature type="domain" description="Thiol:disulfide interchange protein DsbD N-terminal" evidence="11">
    <location>
        <begin position="51"/>
        <end position="166"/>
    </location>
</feature>
<comment type="caution">
    <text evidence="12">The sequence shown here is derived from an EMBL/GenBank/DDBJ whole genome shotgun (WGS) entry which is preliminary data.</text>
</comment>
<feature type="compositionally biased region" description="Polar residues" evidence="7">
    <location>
        <begin position="198"/>
        <end position="218"/>
    </location>
</feature>
<feature type="region of interest" description="Disordered" evidence="7">
    <location>
        <begin position="100"/>
        <end position="119"/>
    </location>
</feature>
<evidence type="ECO:0000256" key="1">
    <source>
        <dbReference type="ARBA" id="ARBA00004141"/>
    </source>
</evidence>
<feature type="region of interest" description="Disordered" evidence="7">
    <location>
        <begin position="189"/>
        <end position="218"/>
    </location>
</feature>
<dbReference type="PROSITE" id="PS00194">
    <property type="entry name" value="THIOREDOXIN_1"/>
    <property type="match status" value="1"/>
</dbReference>
<keyword evidence="9" id="KW-0732">Signal</keyword>
<dbReference type="GO" id="GO:0015035">
    <property type="term" value="F:protein-disulfide reductase activity"/>
    <property type="evidence" value="ECO:0007669"/>
    <property type="project" value="TreeGrafter"/>
</dbReference>
<protein>
    <submittedName>
        <fullName evidence="12">Thiol:disulfide interchange protein</fullName>
    </submittedName>
</protein>
<feature type="compositionally biased region" description="Polar residues" evidence="7">
    <location>
        <begin position="110"/>
        <end position="119"/>
    </location>
</feature>
<evidence type="ECO:0000256" key="6">
    <source>
        <dbReference type="ARBA" id="ARBA00023284"/>
    </source>
</evidence>
<dbReference type="AlphaFoldDB" id="A0A366HWQ1"/>
<dbReference type="PANTHER" id="PTHR32234">
    <property type="entry name" value="THIOL:DISULFIDE INTERCHANGE PROTEIN DSBD"/>
    <property type="match status" value="1"/>
</dbReference>
<feature type="transmembrane region" description="Helical" evidence="8">
    <location>
        <begin position="430"/>
        <end position="450"/>
    </location>
</feature>
<dbReference type="EMBL" id="QNRR01000001">
    <property type="protein sequence ID" value="RBP47915.1"/>
    <property type="molecule type" value="Genomic_DNA"/>
</dbReference>
<keyword evidence="6" id="KW-0676">Redox-active center</keyword>
<evidence type="ECO:0000256" key="2">
    <source>
        <dbReference type="ARBA" id="ARBA00022692"/>
    </source>
</evidence>
<dbReference type="Proteomes" id="UP000253426">
    <property type="component" value="Unassembled WGS sequence"/>
</dbReference>
<keyword evidence="2 8" id="KW-0812">Transmembrane</keyword>
<evidence type="ECO:0000313" key="12">
    <source>
        <dbReference type="EMBL" id="RBP47915.1"/>
    </source>
</evidence>
<evidence type="ECO:0000256" key="9">
    <source>
        <dbReference type="SAM" id="SignalP"/>
    </source>
</evidence>
<keyword evidence="4 8" id="KW-1133">Transmembrane helix</keyword>
<sequence>MIRPLLRSLALLMLLPAAIMAQGIDLPGLKPGTAGKKEPVTASLVSEHSSIAPGGTFRVAVKLQHAPTYHTYGKTLPPDATGLPTTIDWKLPEGWKAEDLPWPPTHETESTGGTKTQGYSDTVYLPARLTAPAGIKPGEQVKLEGEVKALVCDPQTCQPTTLQISLTLPVADAAVTDAAQASVFAAAASAGDSTSTTPEKSNATNGTTPTESKASDGTSFSDMSVGDIFKQLLFAFLGGLILNIMPCVFPVLGIKVTSIVHQSGEDPRRVLAHGLAYTFGILISFWVLVAVLQGLRAAGEQLAWGFQLQSPWFSFIVVLIIFIFGLNMAGVFEVGTSTTGVGMELTGKSGLKGSFFTGLLATLVATPCAAPFLAGALTFALGLSLWPSLVFFTVIALGLAFPFLVLAFFPRLLRVLPRPGAWMESFKQAMAFLMLAAAAYFTWSLMGLIGEYSQRDLLIGLVFIAAACWIYGRWFTPDKPAKTRVKAIIFTVLVFVFGFWMAYPRPKDGMWKEWSPELVDDLRAKNVPVFVDFTARWCATCQANKWVYKNQALQADFRKYGVELLRADWTTPDVRIEDALALLKKSAIPVNVLYIPGQKDPVIIDPDVPYTPSLVREALAKLEHAPKPIKGDKAQASLDWKTWAPEAVDELRSKKVPVFVEFTAQWAAAAQQEQHVYKDRSLQHEFRKHEVEVLRADWTQPDPRIEQALAKLKVTYVPLRLLYVPGQNKPIKLNPDMPLTASLVKEALAKLEHTPMPAKGETAQVIQ</sequence>
<dbReference type="InterPro" id="IPR036249">
    <property type="entry name" value="Thioredoxin-like_sf"/>
</dbReference>
<feature type="transmembrane region" description="Helical" evidence="8">
    <location>
        <begin position="456"/>
        <end position="475"/>
    </location>
</feature>